<comment type="caution">
    <text evidence="1">The sequence shown here is derived from an EMBL/GenBank/DDBJ whole genome shotgun (WGS) entry which is preliminary data.</text>
</comment>
<organism evidence="1 2">
    <name type="scientific">Sphagnum jensenii</name>
    <dbReference type="NCBI Taxonomy" id="128206"/>
    <lineage>
        <taxon>Eukaryota</taxon>
        <taxon>Viridiplantae</taxon>
        <taxon>Streptophyta</taxon>
        <taxon>Embryophyta</taxon>
        <taxon>Bryophyta</taxon>
        <taxon>Sphagnophytina</taxon>
        <taxon>Sphagnopsida</taxon>
        <taxon>Sphagnales</taxon>
        <taxon>Sphagnaceae</taxon>
        <taxon>Sphagnum</taxon>
    </lineage>
</organism>
<sequence>MLKVISEPHNPDTTAQLAALGYGLVFKKHRLERRNYETVLNNYEFVQQLLCHKLTFRPLTTVVTDDIRCVINNTTVTEEHNNGGVMCITFLHETDETCIVAPHQLRIKDVYNVWLSFDGFETAIRHSQKHSDGFIVGLQDVRVTGVMPINFDDQQWKDLGSKYLKLAARAAVAGNMAAFTDLQAQTLPILVWMFSYLAGPISWRIELDPLLRASCKHIDPARATNFISCTYKYRLPDWEPSLEVFVSRLILAEIDLASFVFPVFEEYMRRNKFPDVTQRNWLFYNG</sequence>
<evidence type="ECO:0000313" key="2">
    <source>
        <dbReference type="Proteomes" id="UP001497444"/>
    </source>
</evidence>
<dbReference type="Proteomes" id="UP001497444">
    <property type="component" value="Unassembled WGS sequence"/>
</dbReference>
<name>A0ABP0VIY7_9BRYO</name>
<accession>A0ABP0VIY7</accession>
<gene>
    <name evidence="1" type="ORF">CSSPJE1EN1_LOCUS29234</name>
</gene>
<dbReference type="EMBL" id="CAXAQS010000943">
    <property type="protein sequence ID" value="CAK9253856.1"/>
    <property type="molecule type" value="Genomic_DNA"/>
</dbReference>
<evidence type="ECO:0000313" key="1">
    <source>
        <dbReference type="EMBL" id="CAK9253856.1"/>
    </source>
</evidence>
<reference evidence="1" key="1">
    <citation type="submission" date="2024-02" db="EMBL/GenBank/DDBJ databases">
        <authorList>
            <consortium name="ELIXIR-Norway"/>
            <consortium name="Elixir Norway"/>
        </authorList>
    </citation>
    <scope>NUCLEOTIDE SEQUENCE</scope>
</reference>
<proteinExistence type="predicted"/>
<keyword evidence="2" id="KW-1185">Reference proteome</keyword>
<protein>
    <submittedName>
        <fullName evidence="1">Uncharacterized protein</fullName>
    </submittedName>
</protein>